<evidence type="ECO:0000259" key="9">
    <source>
        <dbReference type="Pfam" id="PF02397"/>
    </source>
</evidence>
<keyword evidence="6 8" id="KW-0472">Membrane</keyword>
<evidence type="ECO:0000313" key="11">
    <source>
        <dbReference type="Proteomes" id="UP000676996"/>
    </source>
</evidence>
<evidence type="ECO:0000256" key="4">
    <source>
        <dbReference type="ARBA" id="ARBA00022692"/>
    </source>
</evidence>
<keyword evidence="3" id="KW-0808">Transferase</keyword>
<evidence type="ECO:0000256" key="7">
    <source>
        <dbReference type="ARBA" id="ARBA00023169"/>
    </source>
</evidence>
<accession>A0A8T4IE12</accession>
<dbReference type="GO" id="GO:0016780">
    <property type="term" value="F:phosphotransferase activity, for other substituted phosphate groups"/>
    <property type="evidence" value="ECO:0007669"/>
    <property type="project" value="TreeGrafter"/>
</dbReference>
<proteinExistence type="inferred from homology"/>
<keyword evidence="4 8" id="KW-0812">Transmembrane</keyword>
<dbReference type="NCBIfam" id="TIGR03025">
    <property type="entry name" value="EPS_sugtrans"/>
    <property type="match status" value="1"/>
</dbReference>
<comment type="caution">
    <text evidence="10">The sequence shown here is derived from an EMBL/GenBank/DDBJ whole genome shotgun (WGS) entry which is preliminary data.</text>
</comment>
<evidence type="ECO:0000256" key="2">
    <source>
        <dbReference type="ARBA" id="ARBA00006464"/>
    </source>
</evidence>
<dbReference type="InterPro" id="IPR017475">
    <property type="entry name" value="EPS_sugar_tfrase"/>
</dbReference>
<dbReference type="GO" id="GO:0000271">
    <property type="term" value="P:polysaccharide biosynthetic process"/>
    <property type="evidence" value="ECO:0007669"/>
    <property type="project" value="UniProtKB-KW"/>
</dbReference>
<feature type="transmembrane region" description="Helical" evidence="8">
    <location>
        <begin position="59"/>
        <end position="79"/>
    </location>
</feature>
<dbReference type="EMBL" id="JAGRQC010000001">
    <property type="protein sequence ID" value="MBR0552094.1"/>
    <property type="molecule type" value="Genomic_DNA"/>
</dbReference>
<dbReference type="RefSeq" id="WP_284053344.1">
    <property type="nucleotide sequence ID" value="NZ_JAGRQC010000001.1"/>
</dbReference>
<feature type="domain" description="Bacterial sugar transferase" evidence="9">
    <location>
        <begin position="234"/>
        <end position="422"/>
    </location>
</feature>
<dbReference type="PANTHER" id="PTHR30576">
    <property type="entry name" value="COLANIC BIOSYNTHESIS UDP-GLUCOSE LIPID CARRIER TRANSFERASE"/>
    <property type="match status" value="1"/>
</dbReference>
<keyword evidence="7" id="KW-0270">Exopolysaccharide synthesis</keyword>
<dbReference type="PANTHER" id="PTHR30576:SF0">
    <property type="entry name" value="UNDECAPRENYL-PHOSPHATE N-ACETYLGALACTOSAMINYL 1-PHOSPHATE TRANSFERASE-RELATED"/>
    <property type="match status" value="1"/>
</dbReference>
<reference evidence="10" key="1">
    <citation type="submission" date="2021-04" db="EMBL/GenBank/DDBJ databases">
        <title>Ouciella asimina sp. nov., isolated from the surface seawater in the hydrothermal field of Okinawa Trough.</title>
        <authorList>
            <person name="Shuang W."/>
        </authorList>
    </citation>
    <scope>NUCLEOTIDE SEQUENCE</scope>
    <source>
        <strain evidence="10">LXI357</strain>
    </source>
</reference>
<protein>
    <submittedName>
        <fullName evidence="10">Exopolysaccharide biosynthesis polyprenyl glycosylphosphotransferase</fullName>
    </submittedName>
</protein>
<evidence type="ECO:0000313" key="10">
    <source>
        <dbReference type="EMBL" id="MBR0552094.1"/>
    </source>
</evidence>
<keyword evidence="5 8" id="KW-1133">Transmembrane helix</keyword>
<comment type="similarity">
    <text evidence="2">Belongs to the bacterial sugar transferase family.</text>
</comment>
<evidence type="ECO:0000256" key="3">
    <source>
        <dbReference type="ARBA" id="ARBA00022679"/>
    </source>
</evidence>
<dbReference type="Pfam" id="PF02397">
    <property type="entry name" value="Bac_transf"/>
    <property type="match status" value="1"/>
</dbReference>
<name>A0A8T4IE12_9SPHN</name>
<dbReference type="AlphaFoldDB" id="A0A8T4IE12"/>
<evidence type="ECO:0000256" key="5">
    <source>
        <dbReference type="ARBA" id="ARBA00022989"/>
    </source>
</evidence>
<evidence type="ECO:0000256" key="6">
    <source>
        <dbReference type="ARBA" id="ARBA00023136"/>
    </source>
</evidence>
<keyword evidence="11" id="KW-1185">Reference proteome</keyword>
<dbReference type="InterPro" id="IPR003362">
    <property type="entry name" value="Bact_transf"/>
</dbReference>
<comment type="subcellular location">
    <subcellularLocation>
        <location evidence="1">Membrane</location>
        <topology evidence="1">Multi-pass membrane protein</topology>
    </subcellularLocation>
</comment>
<feature type="transmembrane region" description="Helical" evidence="8">
    <location>
        <begin position="29"/>
        <end position="47"/>
    </location>
</feature>
<dbReference type="GO" id="GO:0016020">
    <property type="term" value="C:membrane"/>
    <property type="evidence" value="ECO:0007669"/>
    <property type="project" value="UniProtKB-SubCell"/>
</dbReference>
<gene>
    <name evidence="10" type="ORF">J7S20_06220</name>
</gene>
<evidence type="ECO:0000256" key="8">
    <source>
        <dbReference type="SAM" id="Phobius"/>
    </source>
</evidence>
<evidence type="ECO:0000256" key="1">
    <source>
        <dbReference type="ARBA" id="ARBA00004141"/>
    </source>
</evidence>
<feature type="transmembrane region" description="Helical" evidence="8">
    <location>
        <begin position="239"/>
        <end position="260"/>
    </location>
</feature>
<dbReference type="Proteomes" id="UP000676996">
    <property type="component" value="Unassembled WGS sequence"/>
</dbReference>
<feature type="transmembrane region" description="Helical" evidence="8">
    <location>
        <begin position="85"/>
        <end position="109"/>
    </location>
</feature>
<organism evidence="10 11">
    <name type="scientific">Stakelama marina</name>
    <dbReference type="NCBI Taxonomy" id="2826939"/>
    <lineage>
        <taxon>Bacteria</taxon>
        <taxon>Pseudomonadati</taxon>
        <taxon>Pseudomonadota</taxon>
        <taxon>Alphaproteobacteria</taxon>
        <taxon>Sphingomonadales</taxon>
        <taxon>Sphingomonadaceae</taxon>
        <taxon>Stakelama</taxon>
    </lineage>
</organism>
<sequence>MIDSTALLASFTIANWARSGPLQSSPILFAVSALIFYFIIAGDRHAYSAESLRRASVAVRRSIQSLTWAMGVALLIVFFTKTSTAFPRLTIGAGSVGAFFLMATMRYYFVRNLERAIGGNPFQSLLIVDGDARKPNSPFTSVIQADRRLDPNLNAPELYGHMAASARSADRIVVACPPERRAAWARVLKGADIQGEIYMPELSVFKPLGMENVRGETSLIVAAGPLNLMERSIKRAFDLSVAVTMIILLSPILLMTAIAIKVESPGPVLFRQKRFGRGNEMFSVLKFRSMYVDSSDHSGNRSTARDDRRVTRVGRFIRRTSIDELPQLFNVLIGNMSIVGPRPHAAGSRAENKLFWEVDRRYWERHTAKPGLTGLAQIRGFRGATERERDLLDRLDSDLEYLQGWTIWSDIKIVILTIKVVLHRNAF</sequence>